<organism evidence="1 3">
    <name type="scientific">Oceanimonas baumannii</name>
    <dbReference type="NCBI Taxonomy" id="129578"/>
    <lineage>
        <taxon>Bacteria</taxon>
        <taxon>Pseudomonadati</taxon>
        <taxon>Pseudomonadota</taxon>
        <taxon>Gammaproteobacteria</taxon>
        <taxon>Aeromonadales</taxon>
        <taxon>Aeromonadaceae</taxon>
        <taxon>Oceanimonas</taxon>
    </lineage>
</organism>
<evidence type="ECO:0000313" key="2">
    <source>
        <dbReference type="EMBL" id="TDW56362.1"/>
    </source>
</evidence>
<gene>
    <name evidence="1" type="ORF">B6S09_15950</name>
    <name evidence="2" type="ORF">LY04_02984</name>
</gene>
<name>A0A235CC79_9GAMM</name>
<proteinExistence type="predicted"/>
<reference evidence="2 4" key="2">
    <citation type="submission" date="2019-03" db="EMBL/GenBank/DDBJ databases">
        <title>Genomic Encyclopedia of Archaeal and Bacterial Type Strains, Phase II (KMG-II): from individual species to whole genera.</title>
        <authorList>
            <person name="Goeker M."/>
        </authorList>
    </citation>
    <scope>NUCLEOTIDE SEQUENCE [LARGE SCALE GENOMIC DNA]</scope>
    <source>
        <strain evidence="2 4">DSM 15594</strain>
    </source>
</reference>
<evidence type="ECO:0000313" key="1">
    <source>
        <dbReference type="EMBL" id="OYD21415.1"/>
    </source>
</evidence>
<dbReference type="Proteomes" id="UP000295058">
    <property type="component" value="Unassembled WGS sequence"/>
</dbReference>
<dbReference type="RefSeq" id="WP_094279486.1">
    <property type="nucleotide sequence ID" value="NZ_NQJF01000015.1"/>
</dbReference>
<reference evidence="1 3" key="1">
    <citation type="submission" date="2017-08" db="EMBL/GenBank/DDBJ databases">
        <title>Draft Genome Sequence of the Marine Bacterium Oceanimonas baumannii ATCC 700832.</title>
        <authorList>
            <person name="Mcclelland W.D."/>
            <person name="Brennan M.A."/>
            <person name="Trachtenberg A.M."/>
            <person name="Maclea K.S."/>
        </authorList>
    </citation>
    <scope>NUCLEOTIDE SEQUENCE [LARGE SCALE GENOMIC DNA]</scope>
    <source>
        <strain evidence="1 3">ATCC 700832</strain>
    </source>
</reference>
<keyword evidence="4" id="KW-1185">Reference proteome</keyword>
<protein>
    <submittedName>
        <fullName evidence="1">Uncharacterized protein</fullName>
    </submittedName>
</protein>
<comment type="caution">
    <text evidence="1">The sequence shown here is derived from an EMBL/GenBank/DDBJ whole genome shotgun (WGS) entry which is preliminary data.</text>
</comment>
<dbReference type="AlphaFoldDB" id="A0A235CC79"/>
<accession>A0A235CC79</accession>
<dbReference type="Proteomes" id="UP000243640">
    <property type="component" value="Unassembled WGS sequence"/>
</dbReference>
<dbReference type="EMBL" id="NQJF01000015">
    <property type="protein sequence ID" value="OYD21415.1"/>
    <property type="molecule type" value="Genomic_DNA"/>
</dbReference>
<evidence type="ECO:0000313" key="4">
    <source>
        <dbReference type="Proteomes" id="UP000295058"/>
    </source>
</evidence>
<sequence length="220" mass="24359">MTLLIRLAAVLILLVLTVIALGFYKFNIAGDDLYIKENDMVRPLAPFEEGARSVMMRLFSLDTGHSFKITLPDSNSAVTLTGFNKEPSLAVGAYQDKEIRGEVLLDYLRLTPLNLPGNTGTTQFAAPFAVTTQGTGVFWYLGMFRLDDRSGSITHLDSQYLGDRVVIQAISPDIPFDPPHRITISLRTLAPEQPMATTPGQETERTFYVTRDTIEVSASR</sequence>
<dbReference type="EMBL" id="SODO01000014">
    <property type="protein sequence ID" value="TDW56362.1"/>
    <property type="molecule type" value="Genomic_DNA"/>
</dbReference>
<evidence type="ECO:0000313" key="3">
    <source>
        <dbReference type="Proteomes" id="UP000243640"/>
    </source>
</evidence>
<dbReference type="OrthoDB" id="1161168at2"/>